<name>A0A8J4V2P8_9MYCE</name>
<keyword evidence="1" id="KW-0677">Repeat</keyword>
<organism evidence="2 3">
    <name type="scientific">Polysphondylium violaceum</name>
    <dbReference type="NCBI Taxonomy" id="133409"/>
    <lineage>
        <taxon>Eukaryota</taxon>
        <taxon>Amoebozoa</taxon>
        <taxon>Evosea</taxon>
        <taxon>Eumycetozoa</taxon>
        <taxon>Dictyostelia</taxon>
        <taxon>Dictyosteliales</taxon>
        <taxon>Dictyosteliaceae</taxon>
        <taxon>Polysphondylium</taxon>
    </lineage>
</organism>
<evidence type="ECO:0000313" key="3">
    <source>
        <dbReference type="Proteomes" id="UP000695562"/>
    </source>
</evidence>
<dbReference type="AlphaFoldDB" id="A0A8J4V2P8"/>
<accession>A0A8J4V2P8</accession>
<sequence length="562" mass="65765">MMDVLFFSIWRNKYLLQKIYYSDIDYYIIKNVSHLDKRYSYLVSLNHFNKPVVYHIKDLDHYHVYSSHQHKHLITHIIVSTHFYVNHYHIVQQQTKSPILFGLSITTPDDPLILATELPLSIRYFKYTTFSQPLTKEYVPQSLTSLYLDISATIDQIPTKIKTLNIDTYDVDDQNRDLKYWKLDNGNLPPSLTKLQFNDRHKITKFDFNLDEMPPNLFYLSISGEGRFKGNGSGSLKYYKLYNSSRSYQIPTSVTQLKIKVPSLNLTPLPPNLNHLEYELVDNDRTRAIKSPEKFPEKLTTLSIGNCYFKTINKDNCPPGLLYYKNWSYKIQTDTPYIPPSVTKLRLSVSEKMEELPVLPSSLLELKMFCFDSLKPTKPFQGYFPNTIVKLSFQSSEEIFVGLIPPSVTDLKLISKHAIHKGTIPNSVTKLHLIHKRMVQPIVIPNSVTYLTFEHDEQIYSHIEIPDSVKTIKVKHLSFNNFPFIDYFKTTFKNITRFSTHSILCISEEDVYLLLNKLANENLLSNLKQMDIYHSNYHIIDQKVIKKEDDHIGSWKFKNKYK</sequence>
<protein>
    <recommendedName>
        <fullName evidence="4">FNIP repeat-containing protein</fullName>
    </recommendedName>
</protein>
<dbReference type="SUPFAM" id="SSF52058">
    <property type="entry name" value="L domain-like"/>
    <property type="match status" value="1"/>
</dbReference>
<reference evidence="2" key="1">
    <citation type="submission" date="2020-01" db="EMBL/GenBank/DDBJ databases">
        <title>Development of genomics and gene disruption for Polysphondylium violaceum indicates a role for the polyketide synthase stlB in stalk morphogenesis.</title>
        <authorList>
            <person name="Narita B."/>
            <person name="Kawabe Y."/>
            <person name="Kin K."/>
            <person name="Saito T."/>
            <person name="Gibbs R."/>
            <person name="Kuspa A."/>
            <person name="Muzny D."/>
            <person name="Queller D."/>
            <person name="Richards S."/>
            <person name="Strassman J."/>
            <person name="Sucgang R."/>
            <person name="Worley K."/>
            <person name="Schaap P."/>
        </authorList>
    </citation>
    <scope>NUCLEOTIDE SEQUENCE</scope>
    <source>
        <strain evidence="2">QSvi11</strain>
    </source>
</reference>
<gene>
    <name evidence="2" type="ORF">CYY_000100</name>
</gene>
<dbReference type="PANTHER" id="PTHR32134">
    <property type="entry name" value="FNIP REPEAT-CONTAINING PROTEIN"/>
    <property type="match status" value="1"/>
</dbReference>
<dbReference type="PANTHER" id="PTHR32134:SF169">
    <property type="entry name" value="FNIP REPEAT-CONTAINING PROTEIN-RELATED"/>
    <property type="match status" value="1"/>
</dbReference>
<evidence type="ECO:0000256" key="1">
    <source>
        <dbReference type="ARBA" id="ARBA00022737"/>
    </source>
</evidence>
<proteinExistence type="predicted"/>
<dbReference type="InterPro" id="IPR008615">
    <property type="entry name" value="FNIP"/>
</dbReference>
<comment type="caution">
    <text evidence="2">The sequence shown here is derived from an EMBL/GenBank/DDBJ whole genome shotgun (WGS) entry which is preliminary data.</text>
</comment>
<dbReference type="InterPro" id="IPR051251">
    <property type="entry name" value="STK_FNIP-Repeat"/>
</dbReference>
<dbReference type="Proteomes" id="UP000695562">
    <property type="component" value="Unassembled WGS sequence"/>
</dbReference>
<keyword evidence="3" id="KW-1185">Reference proteome</keyword>
<dbReference type="EMBL" id="AJWJ01000002">
    <property type="protein sequence ID" value="KAF2078600.1"/>
    <property type="molecule type" value="Genomic_DNA"/>
</dbReference>
<evidence type="ECO:0008006" key="4">
    <source>
        <dbReference type="Google" id="ProtNLM"/>
    </source>
</evidence>
<evidence type="ECO:0000313" key="2">
    <source>
        <dbReference type="EMBL" id="KAF2078600.1"/>
    </source>
</evidence>
<dbReference type="Pfam" id="PF05725">
    <property type="entry name" value="FNIP"/>
    <property type="match status" value="1"/>
</dbReference>